<reference evidence="1 2" key="1">
    <citation type="journal article" date="2016" name="Mol. Biol. Evol.">
        <title>Comparative Genomics of Early-Diverging Mushroom-Forming Fungi Provides Insights into the Origins of Lignocellulose Decay Capabilities.</title>
        <authorList>
            <person name="Nagy L.G."/>
            <person name="Riley R."/>
            <person name="Tritt A."/>
            <person name="Adam C."/>
            <person name="Daum C."/>
            <person name="Floudas D."/>
            <person name="Sun H."/>
            <person name="Yadav J.S."/>
            <person name="Pangilinan J."/>
            <person name="Larsson K.H."/>
            <person name="Matsuura K."/>
            <person name="Barry K."/>
            <person name="Labutti K."/>
            <person name="Kuo R."/>
            <person name="Ohm R.A."/>
            <person name="Bhattacharya S.S."/>
            <person name="Shirouzu T."/>
            <person name="Yoshinaga Y."/>
            <person name="Martin F.M."/>
            <person name="Grigoriev I.V."/>
            <person name="Hibbett D.S."/>
        </authorList>
    </citation>
    <scope>NUCLEOTIDE SEQUENCE [LARGE SCALE GENOMIC DNA]</scope>
    <source>
        <strain evidence="1 2">HHB12029</strain>
    </source>
</reference>
<organism evidence="1 2">
    <name type="scientific">Exidia glandulosa HHB12029</name>
    <dbReference type="NCBI Taxonomy" id="1314781"/>
    <lineage>
        <taxon>Eukaryota</taxon>
        <taxon>Fungi</taxon>
        <taxon>Dikarya</taxon>
        <taxon>Basidiomycota</taxon>
        <taxon>Agaricomycotina</taxon>
        <taxon>Agaricomycetes</taxon>
        <taxon>Auriculariales</taxon>
        <taxon>Exidiaceae</taxon>
        <taxon>Exidia</taxon>
    </lineage>
</organism>
<dbReference type="STRING" id="1314781.A0A165BD01"/>
<accession>A0A165BD01</accession>
<gene>
    <name evidence="1" type="ORF">EXIGLDRAFT_781091</name>
</gene>
<name>A0A165BD01_EXIGL</name>
<sequence>MAGANVIRLPPVFVLRPFSFIHDPPQPKMWVSTGSQFPLLHLVVARVQGRYRCIAAFHAAAKSLYGADVITVVARVLRADPAILCPYLTGVVFSAFRVDFSPGSYDCKTLYVLPHKTMPSSRKFSEAYAVFDISAPGDVRYCFLDEVPKGLPLDATQYMEEYLRDPHDRRTYSEDMEYLRKLSLLSLDILSATWPEDFAADASTPTLDMALAPRPDAVLSLSELSLQAALRELLHSEGTVTDDVLAPILARAAKNAEIITREMLRVSEPLNENGLRLLIPFVAPAGETRVDLSLWLRSGVLVADQLESRADGLQDATVLNVSSCATLTSDVLASLVARMPHLQHVIALDCPMLDKPTVPLALLESKDLKDALRFRNMQENGEGFKDCVHYVDPSDPPPGLTVLFYTRRIVIGGVRPREVRRYGVELSTFGVTGVAHGFTTLLRMLSHHDLIYFLGFTGLNFVMRAAFQGLDARGSLGLLPPLVPVGTPSDNEGPPFSFLSHTPGQKCDALPPRSERVFLQESMYPDDSVPPPAPRHPGWVLMLDSQAGIPDLPYWQIGQQPLLDTIRANKKDDTLYRVFRRSFPLGMPATLDAPCQSGLCARQTIVAKRVARHPRWQLPAKRWRTRMERSAPKVQA</sequence>
<dbReference type="Proteomes" id="UP000077266">
    <property type="component" value="Unassembled WGS sequence"/>
</dbReference>
<dbReference type="OrthoDB" id="3515175at2759"/>
<protein>
    <submittedName>
        <fullName evidence="1">Uncharacterized protein</fullName>
    </submittedName>
</protein>
<proteinExistence type="predicted"/>
<keyword evidence="2" id="KW-1185">Reference proteome</keyword>
<dbReference type="EMBL" id="KV426493">
    <property type="protein sequence ID" value="KZV80354.1"/>
    <property type="molecule type" value="Genomic_DNA"/>
</dbReference>
<evidence type="ECO:0000313" key="1">
    <source>
        <dbReference type="EMBL" id="KZV80354.1"/>
    </source>
</evidence>
<evidence type="ECO:0000313" key="2">
    <source>
        <dbReference type="Proteomes" id="UP000077266"/>
    </source>
</evidence>
<dbReference type="AlphaFoldDB" id="A0A165BD01"/>
<dbReference type="InParanoid" id="A0A165BD01"/>